<sequence>MQYCEACKVYIRGERRHCPLCQGPLSGGGDEREEPFPLLAMPPRPYHLFWRLLLFLSAAAAVICGAINVLLWQGGPWSLYVLAGLGSMWLSLGIALNKRGSPTKGLLWQVAILSSLAALWDLCTGWHGWSLDYVVPTLCVFAMLAMALLAKLLHLRVEDYMIYLVIDALFGIVPLLFLLLGWLRVFYPSVICVAVSLLSLCALLLFEGERMRMEVKKRLHL</sequence>
<proteinExistence type="predicted"/>
<dbReference type="Proteomes" id="UP000294682">
    <property type="component" value="Unassembled WGS sequence"/>
</dbReference>
<dbReference type="InterPro" id="IPR046283">
    <property type="entry name" value="DUF6320"/>
</dbReference>
<keyword evidence="1" id="KW-0472">Membrane</keyword>
<protein>
    <recommendedName>
        <fullName evidence="4">Zinc ribbon domain-containing protein</fullName>
    </recommendedName>
</protein>
<feature type="transmembrane region" description="Helical" evidence="1">
    <location>
        <begin position="186"/>
        <end position="206"/>
    </location>
</feature>
<feature type="transmembrane region" description="Helical" evidence="1">
    <location>
        <begin position="133"/>
        <end position="153"/>
    </location>
</feature>
<keyword evidence="1" id="KW-1133">Transmembrane helix</keyword>
<evidence type="ECO:0008006" key="4">
    <source>
        <dbReference type="Google" id="ProtNLM"/>
    </source>
</evidence>
<dbReference type="EMBL" id="SLUK01000003">
    <property type="protein sequence ID" value="TCL44150.1"/>
    <property type="molecule type" value="Genomic_DNA"/>
</dbReference>
<evidence type="ECO:0000313" key="3">
    <source>
        <dbReference type="Proteomes" id="UP000294682"/>
    </source>
</evidence>
<feature type="transmembrane region" description="Helical" evidence="1">
    <location>
        <begin position="106"/>
        <end position="127"/>
    </location>
</feature>
<reference evidence="2 3" key="1">
    <citation type="submission" date="2019-03" db="EMBL/GenBank/DDBJ databases">
        <title>Genomic Encyclopedia of Type Strains, Phase IV (KMG-IV): sequencing the most valuable type-strain genomes for metagenomic binning, comparative biology and taxonomic classification.</title>
        <authorList>
            <person name="Goeker M."/>
        </authorList>
    </citation>
    <scope>NUCLEOTIDE SEQUENCE [LARGE SCALE GENOMIC DNA]</scope>
    <source>
        <strain evidence="2 3">DSM 100433</strain>
    </source>
</reference>
<feature type="transmembrane region" description="Helical" evidence="1">
    <location>
        <begin position="48"/>
        <end position="71"/>
    </location>
</feature>
<accession>A0A9X8UKN2</accession>
<gene>
    <name evidence="2" type="ORF">EDD78_103188</name>
</gene>
<evidence type="ECO:0000256" key="1">
    <source>
        <dbReference type="SAM" id="Phobius"/>
    </source>
</evidence>
<evidence type="ECO:0000313" key="2">
    <source>
        <dbReference type="EMBL" id="TCL44150.1"/>
    </source>
</evidence>
<name>A0A9X8UKN2_9FIRM</name>
<feature type="transmembrane region" description="Helical" evidence="1">
    <location>
        <begin position="160"/>
        <end position="180"/>
    </location>
</feature>
<dbReference type="RefSeq" id="WP_079699001.1">
    <property type="nucleotide sequence ID" value="NZ_JADNAH010000088.1"/>
</dbReference>
<feature type="transmembrane region" description="Helical" evidence="1">
    <location>
        <begin position="77"/>
        <end position="94"/>
    </location>
</feature>
<dbReference type="AlphaFoldDB" id="A0A9X8UKN2"/>
<organism evidence="2 3">
    <name type="scientific">Harryflintia acetispora</name>
    <dbReference type="NCBI Taxonomy" id="1849041"/>
    <lineage>
        <taxon>Bacteria</taxon>
        <taxon>Bacillati</taxon>
        <taxon>Bacillota</taxon>
        <taxon>Clostridia</taxon>
        <taxon>Eubacteriales</taxon>
        <taxon>Oscillospiraceae</taxon>
        <taxon>Harryflintia</taxon>
    </lineage>
</organism>
<dbReference type="OrthoDB" id="2164897at2"/>
<comment type="caution">
    <text evidence="2">The sequence shown here is derived from an EMBL/GenBank/DDBJ whole genome shotgun (WGS) entry which is preliminary data.</text>
</comment>
<keyword evidence="1" id="KW-0812">Transmembrane</keyword>
<dbReference type="Pfam" id="PF19845">
    <property type="entry name" value="DUF6320"/>
    <property type="match status" value="1"/>
</dbReference>
<keyword evidence="3" id="KW-1185">Reference proteome</keyword>